<sequence length="237" mass="26505">MSEWKAKRFWKQADCVECDGGWQVQLDGRPVKTPAKAPLVLPSESLARAIAAEWDAQDENILPLTMPFTRSANAAIDRVVPQKAEVTEMLAAYGETDLLCYRAEQPVELIQRQAAAWDPLLDWAHESFGARLNIHNGVIFGAQPEDAVALLGAELSKLDAFQLTAIHDLIAMSGSLVLGLAIIHGRIDSSDAWELSRLDEEWQIEQWGRDEEADELAAKKREEFMQAERLFQLLTPQ</sequence>
<accession>A0A2T0WZU4</accession>
<name>A0A2T0WZU4_9RHOB</name>
<comment type="similarity">
    <text evidence="1">Belongs to the ATP12 family.</text>
</comment>
<dbReference type="AlphaFoldDB" id="A0A2T0WZU4"/>
<protein>
    <submittedName>
        <fullName evidence="4">Chaperone required for assembly of F1-ATPase</fullName>
    </submittedName>
</protein>
<dbReference type="PANTHER" id="PTHR21013:SF10">
    <property type="entry name" value="ATP SYNTHASE MITOCHONDRIAL F1 COMPLEX ASSEMBLY FACTOR 2"/>
    <property type="match status" value="1"/>
</dbReference>
<dbReference type="InterPro" id="IPR023335">
    <property type="entry name" value="ATP12_ortho_dom_sf"/>
</dbReference>
<dbReference type="InterPro" id="IPR011419">
    <property type="entry name" value="ATP12_ATP_synth-F1-assembly"/>
</dbReference>
<dbReference type="InterPro" id="IPR042272">
    <property type="entry name" value="ATP12_ATP_synth-F1-assembly_N"/>
</dbReference>
<keyword evidence="2" id="KW-0809">Transit peptide</keyword>
<organism evidence="4 5">
    <name type="scientific">Donghicola tyrosinivorans</name>
    <dbReference type="NCBI Taxonomy" id="1652492"/>
    <lineage>
        <taxon>Bacteria</taxon>
        <taxon>Pseudomonadati</taxon>
        <taxon>Pseudomonadota</taxon>
        <taxon>Alphaproteobacteria</taxon>
        <taxon>Rhodobacterales</taxon>
        <taxon>Roseobacteraceae</taxon>
        <taxon>Donghicola</taxon>
    </lineage>
</organism>
<comment type="caution">
    <text evidence="4">The sequence shown here is derived from an EMBL/GenBank/DDBJ whole genome shotgun (WGS) entry which is preliminary data.</text>
</comment>
<dbReference type="SUPFAM" id="SSF160909">
    <property type="entry name" value="ATP12-like"/>
    <property type="match status" value="1"/>
</dbReference>
<dbReference type="PANTHER" id="PTHR21013">
    <property type="entry name" value="ATP SYNTHASE MITOCHONDRIAL F1 COMPLEX ASSEMBLY FACTOR 2/ATP12 PROTEIN, MITOCHONDRIAL PRECURSOR"/>
    <property type="match status" value="1"/>
</dbReference>
<evidence type="ECO:0000256" key="1">
    <source>
        <dbReference type="ARBA" id="ARBA00008231"/>
    </source>
</evidence>
<dbReference type="EMBL" id="PVTQ01000002">
    <property type="protein sequence ID" value="PRY92209.1"/>
    <property type="molecule type" value="Genomic_DNA"/>
</dbReference>
<keyword evidence="3" id="KW-0143">Chaperone</keyword>
<dbReference type="Gene3D" id="3.30.2180.10">
    <property type="entry name" value="ATP12-like"/>
    <property type="match status" value="1"/>
</dbReference>
<evidence type="ECO:0000256" key="3">
    <source>
        <dbReference type="ARBA" id="ARBA00023186"/>
    </source>
</evidence>
<gene>
    <name evidence="4" type="ORF">CLV74_102123</name>
</gene>
<dbReference type="OrthoDB" id="9797825at2"/>
<dbReference type="Pfam" id="PF07542">
    <property type="entry name" value="ATP12"/>
    <property type="match status" value="1"/>
</dbReference>
<evidence type="ECO:0000313" key="5">
    <source>
        <dbReference type="Proteomes" id="UP000238392"/>
    </source>
</evidence>
<evidence type="ECO:0000313" key="4">
    <source>
        <dbReference type="EMBL" id="PRY92209.1"/>
    </source>
</evidence>
<dbReference type="RefSeq" id="WP_106262740.1">
    <property type="nucleotide sequence ID" value="NZ_PVTQ01000002.1"/>
</dbReference>
<evidence type="ECO:0000256" key="2">
    <source>
        <dbReference type="ARBA" id="ARBA00022946"/>
    </source>
</evidence>
<keyword evidence="5" id="KW-1185">Reference proteome</keyword>
<dbReference type="Proteomes" id="UP000238392">
    <property type="component" value="Unassembled WGS sequence"/>
</dbReference>
<dbReference type="Gene3D" id="1.10.3580.10">
    <property type="entry name" value="ATP12 ATPase"/>
    <property type="match status" value="1"/>
</dbReference>
<reference evidence="4 5" key="1">
    <citation type="submission" date="2018-03" db="EMBL/GenBank/DDBJ databases">
        <title>Genomic Encyclopedia of Archaeal and Bacterial Type Strains, Phase II (KMG-II): from individual species to whole genera.</title>
        <authorList>
            <person name="Goeker M."/>
        </authorList>
    </citation>
    <scope>NUCLEOTIDE SEQUENCE [LARGE SCALE GENOMIC DNA]</scope>
    <source>
        <strain evidence="4 5">DSM 100212</strain>
    </source>
</reference>
<proteinExistence type="inferred from homology"/>
<dbReference type="GO" id="GO:0043461">
    <property type="term" value="P:proton-transporting ATP synthase complex assembly"/>
    <property type="evidence" value="ECO:0007669"/>
    <property type="project" value="InterPro"/>
</dbReference>